<dbReference type="GO" id="GO:0016020">
    <property type="term" value="C:membrane"/>
    <property type="evidence" value="ECO:0007669"/>
    <property type="project" value="UniProtKB-SubCell"/>
</dbReference>
<organism evidence="7 8">
    <name type="scientific">Periconia digitata</name>
    <dbReference type="NCBI Taxonomy" id="1303443"/>
    <lineage>
        <taxon>Eukaryota</taxon>
        <taxon>Fungi</taxon>
        <taxon>Dikarya</taxon>
        <taxon>Ascomycota</taxon>
        <taxon>Pezizomycotina</taxon>
        <taxon>Dothideomycetes</taxon>
        <taxon>Pleosporomycetidae</taxon>
        <taxon>Pleosporales</taxon>
        <taxon>Massarineae</taxon>
        <taxon>Periconiaceae</taxon>
        <taxon>Periconia</taxon>
    </lineage>
</organism>
<protein>
    <submittedName>
        <fullName evidence="7">Uncharacterized protein</fullName>
    </submittedName>
</protein>
<dbReference type="EMBL" id="CAOQHR010000006">
    <property type="protein sequence ID" value="CAI6336592.1"/>
    <property type="molecule type" value="Genomic_DNA"/>
</dbReference>
<comment type="caution">
    <text evidence="7">The sequence shown here is derived from an EMBL/GenBank/DDBJ whole genome shotgun (WGS) entry which is preliminary data.</text>
</comment>
<evidence type="ECO:0000256" key="5">
    <source>
        <dbReference type="SAM" id="MobiDB-lite"/>
    </source>
</evidence>
<keyword evidence="3 6" id="KW-1133">Transmembrane helix</keyword>
<keyword evidence="4 6" id="KW-0472">Membrane</keyword>
<gene>
    <name evidence="7" type="ORF">PDIGIT_LOCUS9695</name>
</gene>
<feature type="region of interest" description="Disordered" evidence="5">
    <location>
        <begin position="208"/>
        <end position="258"/>
    </location>
</feature>
<dbReference type="Proteomes" id="UP001152607">
    <property type="component" value="Unassembled WGS sequence"/>
</dbReference>
<evidence type="ECO:0000256" key="6">
    <source>
        <dbReference type="SAM" id="Phobius"/>
    </source>
</evidence>
<feature type="transmembrane region" description="Helical" evidence="6">
    <location>
        <begin position="262"/>
        <end position="285"/>
    </location>
</feature>
<keyword evidence="8" id="KW-1185">Reference proteome</keyword>
<dbReference type="PANTHER" id="PTHR15549:SF33">
    <property type="entry name" value="MEMBRANE PROTEIN WSC4, PUTATIVE (AFU_ORTHOLOGUE AFUA_5G09020)-RELATED"/>
    <property type="match status" value="1"/>
</dbReference>
<dbReference type="InterPro" id="IPR051694">
    <property type="entry name" value="Immunoregulatory_rcpt-like"/>
</dbReference>
<feature type="compositionally biased region" description="Low complexity" evidence="5">
    <location>
        <begin position="208"/>
        <end position="243"/>
    </location>
</feature>
<keyword evidence="2 6" id="KW-0812">Transmembrane</keyword>
<sequence>MCAYLSPQTGRWRRTRLKRNKTRSKLVAHPSTSTHRQFPIMLESPTKAQSRLFCGMFSAPSTHLQHLRKSMLPFLLLVPRIFAQSSGCTGTFSTFERDGYTISFRNLCGKDISAPVDFPNPYFASTWSTCLELCVNKQPLCYGFDYGVPVDSALANCWLMQSEFPESSAIENTNSVNAAMLTPDMLARLPADCTSLGLAQCFREMKSTSSSTTPSSSSTLSTSVGTPMTVTTTVASTGTTNTSPAPPPPVSPKSGLSTGAKAGIGGGIGGAAVLGIIAAGGIFGLRRRRKRAIVPETAHTGGAAADANAAEEKIVDEDAKWRYRSELPANEGLHQHRSVELDGRGISNGTH</sequence>
<dbReference type="GO" id="GO:0071944">
    <property type="term" value="C:cell periphery"/>
    <property type="evidence" value="ECO:0007669"/>
    <property type="project" value="UniProtKB-ARBA"/>
</dbReference>
<reference evidence="7" key="1">
    <citation type="submission" date="2023-01" db="EMBL/GenBank/DDBJ databases">
        <authorList>
            <person name="Van Ghelder C."/>
            <person name="Rancurel C."/>
        </authorList>
    </citation>
    <scope>NUCLEOTIDE SEQUENCE</scope>
    <source>
        <strain evidence="7">CNCM I-4278</strain>
    </source>
</reference>
<name>A0A9W4XWU5_9PLEO</name>
<dbReference type="PANTHER" id="PTHR15549">
    <property type="entry name" value="PAIRED IMMUNOGLOBULIN-LIKE TYPE 2 RECEPTOR"/>
    <property type="match status" value="1"/>
</dbReference>
<accession>A0A9W4XWU5</accession>
<comment type="subcellular location">
    <subcellularLocation>
        <location evidence="1">Membrane</location>
        <topology evidence="1">Single-pass membrane protein</topology>
    </subcellularLocation>
</comment>
<evidence type="ECO:0000256" key="4">
    <source>
        <dbReference type="ARBA" id="ARBA00023136"/>
    </source>
</evidence>
<proteinExistence type="predicted"/>
<dbReference type="AlphaFoldDB" id="A0A9W4XWU5"/>
<evidence type="ECO:0000256" key="3">
    <source>
        <dbReference type="ARBA" id="ARBA00022989"/>
    </source>
</evidence>
<evidence type="ECO:0000313" key="8">
    <source>
        <dbReference type="Proteomes" id="UP001152607"/>
    </source>
</evidence>
<evidence type="ECO:0000256" key="2">
    <source>
        <dbReference type="ARBA" id="ARBA00022692"/>
    </source>
</evidence>
<evidence type="ECO:0000313" key="7">
    <source>
        <dbReference type="EMBL" id="CAI6336592.1"/>
    </source>
</evidence>
<evidence type="ECO:0000256" key="1">
    <source>
        <dbReference type="ARBA" id="ARBA00004167"/>
    </source>
</evidence>